<evidence type="ECO:0000256" key="2">
    <source>
        <dbReference type="ARBA" id="ARBA00022801"/>
    </source>
</evidence>
<keyword evidence="7" id="KW-1185">Reference proteome</keyword>
<dbReference type="EMBL" id="JAOVZO020000013">
    <property type="protein sequence ID" value="MDC8012595.1"/>
    <property type="molecule type" value="Genomic_DNA"/>
</dbReference>
<dbReference type="Gene3D" id="3.40.50.2300">
    <property type="match status" value="1"/>
</dbReference>
<dbReference type="GO" id="GO:0046872">
    <property type="term" value="F:metal ion binding"/>
    <property type="evidence" value="ECO:0007669"/>
    <property type="project" value="UniProtKB-KW"/>
</dbReference>
<dbReference type="RefSeq" id="WP_263543886.1">
    <property type="nucleotide sequence ID" value="NZ_JAOVZO020000013.1"/>
</dbReference>
<dbReference type="CDD" id="cd00156">
    <property type="entry name" value="REC"/>
    <property type="match status" value="1"/>
</dbReference>
<organism evidence="6 7">
    <name type="scientific">Tahibacter soli</name>
    <dbReference type="NCBI Taxonomy" id="2983605"/>
    <lineage>
        <taxon>Bacteria</taxon>
        <taxon>Pseudomonadati</taxon>
        <taxon>Pseudomonadota</taxon>
        <taxon>Gammaproteobacteria</taxon>
        <taxon>Lysobacterales</taxon>
        <taxon>Rhodanobacteraceae</taxon>
        <taxon>Tahibacter</taxon>
    </lineage>
</organism>
<evidence type="ECO:0000313" key="7">
    <source>
        <dbReference type="Proteomes" id="UP001139971"/>
    </source>
</evidence>
<dbReference type="Pfam" id="PF00149">
    <property type="entry name" value="Metallophos"/>
    <property type="match status" value="1"/>
</dbReference>
<evidence type="ECO:0000313" key="6">
    <source>
        <dbReference type="EMBL" id="MDC8012595.1"/>
    </source>
</evidence>
<comment type="caution">
    <text evidence="6">The sequence shown here is derived from an EMBL/GenBank/DDBJ whole genome shotgun (WGS) entry which is preliminary data.</text>
</comment>
<keyword evidence="2" id="KW-0378">Hydrolase</keyword>
<dbReference type="InterPro" id="IPR050884">
    <property type="entry name" value="CNP_phosphodiesterase-III"/>
</dbReference>
<dbReference type="InterPro" id="IPR004843">
    <property type="entry name" value="Calcineurin-like_PHP"/>
</dbReference>
<dbReference type="InterPro" id="IPR011006">
    <property type="entry name" value="CheY-like_superfamily"/>
</dbReference>
<dbReference type="SUPFAM" id="SSF52172">
    <property type="entry name" value="CheY-like"/>
    <property type="match status" value="1"/>
</dbReference>
<dbReference type="SUPFAM" id="SSF56300">
    <property type="entry name" value="Metallo-dependent phosphatases"/>
    <property type="match status" value="1"/>
</dbReference>
<name>A0A9X3YJW8_9GAMM</name>
<dbReference type="PANTHER" id="PTHR42988:SF2">
    <property type="entry name" value="CYCLIC NUCLEOTIDE PHOSPHODIESTERASE CBUA0032-RELATED"/>
    <property type="match status" value="1"/>
</dbReference>
<evidence type="ECO:0000256" key="3">
    <source>
        <dbReference type="ARBA" id="ARBA00023004"/>
    </source>
</evidence>
<keyword evidence="1" id="KW-0479">Metal-binding</keyword>
<keyword evidence="3" id="KW-0408">Iron</keyword>
<evidence type="ECO:0000259" key="5">
    <source>
        <dbReference type="Pfam" id="PF00149"/>
    </source>
</evidence>
<feature type="domain" description="Calcineurin-like phosphoesterase" evidence="5">
    <location>
        <begin position="148"/>
        <end position="384"/>
    </location>
</feature>
<dbReference type="Proteomes" id="UP001139971">
    <property type="component" value="Unassembled WGS sequence"/>
</dbReference>
<comment type="similarity">
    <text evidence="4">Belongs to the cyclic nucleotide phosphodiesterase class-III family.</text>
</comment>
<evidence type="ECO:0000256" key="1">
    <source>
        <dbReference type="ARBA" id="ARBA00022723"/>
    </source>
</evidence>
<dbReference type="InterPro" id="IPR029052">
    <property type="entry name" value="Metallo-depent_PP-like"/>
</dbReference>
<dbReference type="AlphaFoldDB" id="A0A9X3YJW8"/>
<proteinExistence type="inferred from homology"/>
<protein>
    <submittedName>
        <fullName evidence="6">Metallophosphoesterase</fullName>
    </submittedName>
</protein>
<accession>A0A9X3YJW8</accession>
<dbReference type="CDD" id="cd00838">
    <property type="entry name" value="MPP_superfamily"/>
    <property type="match status" value="1"/>
</dbReference>
<reference evidence="6" key="1">
    <citation type="submission" date="2023-02" db="EMBL/GenBank/DDBJ databases">
        <title>Tahibacter soli sp. nov. isolated from soil.</title>
        <authorList>
            <person name="Baek J.H."/>
            <person name="Lee J.K."/>
            <person name="Choi D.G."/>
            <person name="Jeon C.O."/>
        </authorList>
    </citation>
    <scope>NUCLEOTIDE SEQUENCE</scope>
    <source>
        <strain evidence="6">BL</strain>
    </source>
</reference>
<sequence>MREVSVLWVDDEWSEVPSASEELPQAKAALELALVELGLKVRINCRKDGDIWNDLTDETRVDLLILDYELTKHSPGHNAFDLLNKLSALRSMPPVILFTHYARHQLKEVEHVRAKRRIHAVFFKDKRGIKDLVECAASLLGSTPIGLVVMSDLHVGYLDETRGISQHRFLESLYDSLDTVVKNCKVNGLICCGDFAWKQQAPELVQSYKMIQGITGKLGLKTQDEIFFCPGNHDITFSSSNGPSWSSFGEFVGLLAGPYRDIEKRFEHSSKPMGGRQRFHDQASLFSVLHNERLGIVVVGLNSNRPTGNGVQVDPFVDEGQWCALSEALSRYPKELLRIAILHHPVFSAPGGVHEDEQALADQGKALQILTGAGVRLVFHGHAHFSAVHSHRIAIVNSPESLNGSGGGKAADLLTVACPSLVANPSSASPHRQYLVVQLGGADPDTGARSFALHSMVFNPGKCSWDYGEAILPGQFFVGPFN</sequence>
<dbReference type="GO" id="GO:0016787">
    <property type="term" value="F:hydrolase activity"/>
    <property type="evidence" value="ECO:0007669"/>
    <property type="project" value="UniProtKB-KW"/>
</dbReference>
<dbReference type="PANTHER" id="PTHR42988">
    <property type="entry name" value="PHOSPHOHYDROLASE"/>
    <property type="match status" value="1"/>
</dbReference>
<evidence type="ECO:0000256" key="4">
    <source>
        <dbReference type="ARBA" id="ARBA00025742"/>
    </source>
</evidence>
<dbReference type="Gene3D" id="3.60.21.10">
    <property type="match status" value="1"/>
</dbReference>
<gene>
    <name evidence="6" type="ORF">OD750_008550</name>
</gene>